<accession>A0A022W370</accession>
<feature type="compositionally biased region" description="Polar residues" evidence="1">
    <location>
        <begin position="1"/>
        <end position="10"/>
    </location>
</feature>
<dbReference type="EMBL" id="KK207841">
    <property type="protein sequence ID" value="EZF52797.1"/>
    <property type="molecule type" value="Genomic_DNA"/>
</dbReference>
<dbReference type="HOGENOM" id="CLU_164952_0_0_1"/>
<organism evidence="2">
    <name type="scientific">Trichophyton rubrum CBS 288.86</name>
    <dbReference type="NCBI Taxonomy" id="1215330"/>
    <lineage>
        <taxon>Eukaryota</taxon>
        <taxon>Fungi</taxon>
        <taxon>Dikarya</taxon>
        <taxon>Ascomycota</taxon>
        <taxon>Pezizomycotina</taxon>
        <taxon>Eurotiomycetes</taxon>
        <taxon>Eurotiomycetidae</taxon>
        <taxon>Onygenales</taxon>
        <taxon>Arthrodermataceae</taxon>
        <taxon>Trichophyton</taxon>
    </lineage>
</organism>
<dbReference type="AlphaFoldDB" id="A0A022W370"/>
<dbReference type="Proteomes" id="UP000023758">
    <property type="component" value="Unassembled WGS sequence"/>
</dbReference>
<proteinExistence type="predicted"/>
<gene>
    <name evidence="2" type="ORF">H103_04166</name>
</gene>
<feature type="region of interest" description="Disordered" evidence="1">
    <location>
        <begin position="1"/>
        <end position="20"/>
    </location>
</feature>
<name>A0A022W370_TRIRU</name>
<sequence>MGSVKANSGQAPFGTHRRHGDVGYRVGKAQVRRWDYLMGRTAAFQNLQHPGTFIPNFILLPIEAESWTVGVFLGSSQLTYKDG</sequence>
<evidence type="ECO:0000256" key="1">
    <source>
        <dbReference type="SAM" id="MobiDB-lite"/>
    </source>
</evidence>
<evidence type="ECO:0000313" key="2">
    <source>
        <dbReference type="EMBL" id="EZF52797.1"/>
    </source>
</evidence>
<reference evidence="2" key="1">
    <citation type="submission" date="2014-02" db="EMBL/GenBank/DDBJ databases">
        <title>The Genome Sequence of Trichophyton rubrum (morphotype fischeri) CBS 288.86.</title>
        <authorList>
            <consortium name="The Broad Institute Genomics Platform"/>
            <person name="Cuomo C.A."/>
            <person name="White T.C."/>
            <person name="Graser Y."/>
            <person name="Martinez-Rossi N."/>
            <person name="Heitman J."/>
            <person name="Young S.K."/>
            <person name="Zeng Q."/>
            <person name="Gargeya S."/>
            <person name="Abouelleil A."/>
            <person name="Alvarado L."/>
            <person name="Chapman S.B."/>
            <person name="Gainer-Dewar J."/>
            <person name="Goldberg J."/>
            <person name="Griggs A."/>
            <person name="Gujja S."/>
            <person name="Hansen M."/>
            <person name="Howarth C."/>
            <person name="Imamovic A."/>
            <person name="Larimer J."/>
            <person name="Martinez D."/>
            <person name="Murphy C."/>
            <person name="Pearson M.D."/>
            <person name="Persinoti G."/>
            <person name="Poon T."/>
            <person name="Priest M."/>
            <person name="Roberts A.D."/>
            <person name="Saif S."/>
            <person name="Shea T.D."/>
            <person name="Sykes S.N."/>
            <person name="Wortman J."/>
            <person name="Nusbaum C."/>
            <person name="Birren B."/>
        </authorList>
    </citation>
    <scope>NUCLEOTIDE SEQUENCE [LARGE SCALE GENOMIC DNA]</scope>
    <source>
        <strain evidence="2">CBS 288.86</strain>
    </source>
</reference>
<protein>
    <submittedName>
        <fullName evidence="2">Uncharacterized protein</fullName>
    </submittedName>
</protein>